<dbReference type="InterPro" id="IPR045058">
    <property type="entry name" value="GIMA/IAN/Toc"/>
</dbReference>
<evidence type="ECO:0000259" key="4">
    <source>
        <dbReference type="PROSITE" id="PS51720"/>
    </source>
</evidence>
<dbReference type="FunFam" id="3.40.50.300:FF:000366">
    <property type="entry name" value="GTPase, IMAP family member 2"/>
    <property type="match status" value="1"/>
</dbReference>
<accession>A0A8C4GH68</accession>
<dbReference type="GeneTree" id="ENSGT01140000282522"/>
<sequence>MSDKRKISVVVLGNEDSAKKALITNILGKDLSKLLKTQVLKKTEIYENDTYKVTYTPDLYTECEDIRQLFAINEHPDMSLLVVEDGFSTEEVWQQIEKLHRTTGKPTEEFRVVLPLSYKDTESYPFRFSTIGQVFSELSKLAGERHLTNKRDLPLHPSTSRSHTPVCSYSPYTPTSHTLMEKTGKHSATTVNLVLLGMSGTGKSAIGNTILGKKQFISRVSSNPITTECQEAETVIGGKRVRVIDTPDIFDDDIESSVKNKHVKECKQLCESGPCVFLLVIHVSRFTDAERDILKKLEKAFGNKILKQTIILFTRGDDLKQAGMSLEEFLRSCQPDLKKIIEKCHNRCVVFENRGSDSQQVQKLMQTVKEVLK</sequence>
<keyword evidence="3" id="KW-0342">GTP-binding</keyword>
<dbReference type="InterPro" id="IPR027417">
    <property type="entry name" value="P-loop_NTPase"/>
</dbReference>
<dbReference type="OMA" id="NCKRTDY"/>
<dbReference type="SUPFAM" id="SSF52540">
    <property type="entry name" value="P-loop containing nucleoside triphosphate hydrolases"/>
    <property type="match status" value="1"/>
</dbReference>
<keyword evidence="2" id="KW-0547">Nucleotide-binding</keyword>
<dbReference type="AlphaFoldDB" id="A0A8C4GH68"/>
<dbReference type="OrthoDB" id="8954335at2759"/>
<dbReference type="Pfam" id="PF04548">
    <property type="entry name" value="AIG1"/>
    <property type="match status" value="1"/>
</dbReference>
<evidence type="ECO:0000256" key="2">
    <source>
        <dbReference type="ARBA" id="ARBA00022741"/>
    </source>
</evidence>
<dbReference type="InterPro" id="IPR006703">
    <property type="entry name" value="G_AIG1"/>
</dbReference>
<dbReference type="Gene3D" id="3.40.50.300">
    <property type="entry name" value="P-loop containing nucleotide triphosphate hydrolases"/>
    <property type="match status" value="1"/>
</dbReference>
<organism evidence="5 6">
    <name type="scientific">Dicentrarchus labrax</name>
    <name type="common">European seabass</name>
    <name type="synonym">Morone labrax</name>
    <dbReference type="NCBI Taxonomy" id="13489"/>
    <lineage>
        <taxon>Eukaryota</taxon>
        <taxon>Metazoa</taxon>
        <taxon>Chordata</taxon>
        <taxon>Craniata</taxon>
        <taxon>Vertebrata</taxon>
        <taxon>Euteleostomi</taxon>
        <taxon>Actinopterygii</taxon>
        <taxon>Neopterygii</taxon>
        <taxon>Teleostei</taxon>
        <taxon>Neoteleostei</taxon>
        <taxon>Acanthomorphata</taxon>
        <taxon>Eupercaria</taxon>
        <taxon>Moronidae</taxon>
        <taxon>Dicentrarchus</taxon>
    </lineage>
</organism>
<gene>
    <name evidence="5" type="primary">LOC127359519</name>
</gene>
<dbReference type="PANTHER" id="PTHR10903:SF188">
    <property type="entry name" value="GTPASE IMAP FAMILY MEMBER 2-LIKE-RELATED"/>
    <property type="match status" value="1"/>
</dbReference>
<keyword evidence="6" id="KW-1185">Reference proteome</keyword>
<comment type="similarity">
    <text evidence="1">Belongs to the TRAFAC class TrmE-Era-EngA-EngB-Septin-like GTPase superfamily. AIG1/Toc34/Toc159-like paraseptin GTPase family. IAN subfamily.</text>
</comment>
<dbReference type="Ensembl" id="ENSDLAT00005007797.2">
    <property type="protein sequence ID" value="ENSDLAP00005007185.2"/>
    <property type="gene ID" value="ENSDLAG00005003728.2"/>
</dbReference>
<feature type="domain" description="AIG1-type G" evidence="4">
    <location>
        <begin position="188"/>
        <end position="373"/>
    </location>
</feature>
<evidence type="ECO:0000313" key="6">
    <source>
        <dbReference type="Proteomes" id="UP000694389"/>
    </source>
</evidence>
<protein>
    <recommendedName>
        <fullName evidence="4">AIG1-type G domain-containing protein</fullName>
    </recommendedName>
</protein>
<reference evidence="5" key="2">
    <citation type="submission" date="2025-09" db="UniProtKB">
        <authorList>
            <consortium name="Ensembl"/>
        </authorList>
    </citation>
    <scope>IDENTIFICATION</scope>
</reference>
<evidence type="ECO:0000256" key="3">
    <source>
        <dbReference type="ARBA" id="ARBA00023134"/>
    </source>
</evidence>
<name>A0A8C4GH68_DICLA</name>
<dbReference type="PANTHER" id="PTHR10903">
    <property type="entry name" value="GTPASE, IMAP FAMILY MEMBER-RELATED"/>
    <property type="match status" value="1"/>
</dbReference>
<reference evidence="5" key="1">
    <citation type="submission" date="2025-08" db="UniProtKB">
        <authorList>
            <consortium name="Ensembl"/>
        </authorList>
    </citation>
    <scope>IDENTIFICATION</scope>
</reference>
<dbReference type="GeneID" id="127359519"/>
<dbReference type="PROSITE" id="PS51720">
    <property type="entry name" value="G_AIG1"/>
    <property type="match status" value="1"/>
</dbReference>
<dbReference type="RefSeq" id="XP_051249394.1">
    <property type="nucleotide sequence ID" value="XM_051393434.1"/>
</dbReference>
<evidence type="ECO:0000256" key="1">
    <source>
        <dbReference type="ARBA" id="ARBA00008535"/>
    </source>
</evidence>
<dbReference type="Proteomes" id="UP000694389">
    <property type="component" value="Unassembled WGS sequence"/>
</dbReference>
<proteinExistence type="inferred from homology"/>
<evidence type="ECO:0000313" key="5">
    <source>
        <dbReference type="Ensembl" id="ENSDLAP00005007185.2"/>
    </source>
</evidence>
<dbReference type="GO" id="GO:0005525">
    <property type="term" value="F:GTP binding"/>
    <property type="evidence" value="ECO:0007669"/>
    <property type="project" value="UniProtKB-KW"/>
</dbReference>